<proteinExistence type="predicted"/>
<name>A0A1W1CEV5_9ZZZZ</name>
<evidence type="ECO:0000256" key="3">
    <source>
        <dbReference type="ARBA" id="ARBA00022532"/>
    </source>
</evidence>
<dbReference type="PANTHER" id="PTHR36999:SF1">
    <property type="entry name" value="ISOCITRATE DEHYDROGENASE (NADP(+))"/>
    <property type="match status" value="1"/>
</dbReference>
<dbReference type="GO" id="GO:0046872">
    <property type="term" value="F:metal ion binding"/>
    <property type="evidence" value="ECO:0007669"/>
    <property type="project" value="UniProtKB-KW"/>
</dbReference>
<keyword evidence="5" id="KW-0460">Magnesium</keyword>
<dbReference type="SUPFAM" id="SSF53659">
    <property type="entry name" value="Isocitrate/Isopropylmalate dehydrogenase-like"/>
    <property type="match status" value="1"/>
</dbReference>
<keyword evidence="4" id="KW-0479">Metal-binding</keyword>
<dbReference type="AlphaFoldDB" id="A0A1W1CEV5"/>
<protein>
    <submittedName>
        <fullName evidence="8">Isocitrate dehydrogenase [NADP] Monomeric isocitrate dehydrogenase [NADP]</fullName>
        <ecNumber evidence="8">1.1.1.42</ecNumber>
    </submittedName>
</protein>
<dbReference type="GO" id="GO:0006097">
    <property type="term" value="P:glyoxylate cycle"/>
    <property type="evidence" value="ECO:0007669"/>
    <property type="project" value="UniProtKB-KW"/>
</dbReference>
<sequence length="115" mass="12327">MSLPKIIWSKIDEAPALATYSLLPIVNAFTQAAGVSVVTSDISLATRVLASQGLANDNLAELGNVVHEADGNIIKLPNISASVGQLKECIAELQGQGFDIPNYPENPQMKRKHFK</sequence>
<dbReference type="GO" id="GO:0004450">
    <property type="term" value="F:isocitrate dehydrogenase (NADP+) activity"/>
    <property type="evidence" value="ECO:0007669"/>
    <property type="project" value="UniProtKB-EC"/>
</dbReference>
<keyword evidence="6" id="KW-0521">NADP</keyword>
<dbReference type="EMBL" id="FPHE01000131">
    <property type="protein sequence ID" value="SFV64267.1"/>
    <property type="molecule type" value="Genomic_DNA"/>
</dbReference>
<keyword evidence="3" id="KW-0816">Tricarboxylic acid cycle</keyword>
<keyword evidence="7 8" id="KW-0560">Oxidoreductase</keyword>
<dbReference type="InterPro" id="IPR004436">
    <property type="entry name" value="Isocitrate_DH_NADP_mono"/>
</dbReference>
<comment type="cofactor">
    <cofactor evidence="1">
        <name>Mg(2+)</name>
        <dbReference type="ChEBI" id="CHEBI:18420"/>
    </cofactor>
</comment>
<accession>A0A1W1CEV5</accession>
<dbReference type="EC" id="1.1.1.42" evidence="8"/>
<gene>
    <name evidence="8" type="ORF">MNB_SV-12-816</name>
</gene>
<keyword evidence="2" id="KW-0329">Glyoxylate bypass</keyword>
<evidence type="ECO:0000313" key="8">
    <source>
        <dbReference type="EMBL" id="SFV64267.1"/>
    </source>
</evidence>
<evidence type="ECO:0000256" key="7">
    <source>
        <dbReference type="ARBA" id="ARBA00023002"/>
    </source>
</evidence>
<evidence type="ECO:0000256" key="1">
    <source>
        <dbReference type="ARBA" id="ARBA00001946"/>
    </source>
</evidence>
<dbReference type="PANTHER" id="PTHR36999">
    <property type="entry name" value="ISOCITRATE DEHYDROGENASE [NADP]"/>
    <property type="match status" value="1"/>
</dbReference>
<evidence type="ECO:0000256" key="5">
    <source>
        <dbReference type="ARBA" id="ARBA00022842"/>
    </source>
</evidence>
<reference evidence="8" key="1">
    <citation type="submission" date="2016-10" db="EMBL/GenBank/DDBJ databases">
        <authorList>
            <person name="de Groot N.N."/>
        </authorList>
    </citation>
    <scope>NUCLEOTIDE SEQUENCE</scope>
</reference>
<evidence type="ECO:0000256" key="2">
    <source>
        <dbReference type="ARBA" id="ARBA00022435"/>
    </source>
</evidence>
<organism evidence="8">
    <name type="scientific">hydrothermal vent metagenome</name>
    <dbReference type="NCBI Taxonomy" id="652676"/>
    <lineage>
        <taxon>unclassified sequences</taxon>
        <taxon>metagenomes</taxon>
        <taxon>ecological metagenomes</taxon>
    </lineage>
</organism>
<evidence type="ECO:0000256" key="6">
    <source>
        <dbReference type="ARBA" id="ARBA00022857"/>
    </source>
</evidence>
<dbReference type="Pfam" id="PF03971">
    <property type="entry name" value="IDH"/>
    <property type="match status" value="1"/>
</dbReference>
<evidence type="ECO:0000256" key="4">
    <source>
        <dbReference type="ARBA" id="ARBA00022723"/>
    </source>
</evidence>
<dbReference type="GO" id="GO:0006099">
    <property type="term" value="P:tricarboxylic acid cycle"/>
    <property type="evidence" value="ECO:0007669"/>
    <property type="project" value="UniProtKB-KW"/>
</dbReference>